<comment type="similarity">
    <text evidence="2 10">Belongs to the RRP36 family.</text>
</comment>
<dbReference type="GO" id="GO:0005730">
    <property type="term" value="C:nucleolus"/>
    <property type="evidence" value="ECO:0007669"/>
    <property type="project" value="UniProtKB-SubCell"/>
</dbReference>
<evidence type="ECO:0000256" key="11">
    <source>
        <dbReference type="SAM" id="MobiDB-lite"/>
    </source>
</evidence>
<feature type="region of interest" description="Disordered" evidence="11">
    <location>
        <begin position="211"/>
        <end position="261"/>
    </location>
</feature>
<feature type="compositionally biased region" description="Acidic residues" evidence="11">
    <location>
        <begin position="24"/>
        <end position="74"/>
    </location>
</feature>
<keyword evidence="6" id="KW-0175">Coiled coil</keyword>
<evidence type="ECO:0000313" key="13">
    <source>
        <dbReference type="Proteomes" id="UP000319257"/>
    </source>
</evidence>
<dbReference type="Pfam" id="PF06102">
    <property type="entry name" value="RRP36"/>
    <property type="match status" value="1"/>
</dbReference>
<keyword evidence="5 10" id="KW-0698">rRNA processing</keyword>
<feature type="compositionally biased region" description="Basic and acidic residues" evidence="11">
    <location>
        <begin position="219"/>
        <end position="261"/>
    </location>
</feature>
<evidence type="ECO:0000256" key="3">
    <source>
        <dbReference type="ARBA" id="ARBA00011167"/>
    </source>
</evidence>
<reference evidence="12 13" key="1">
    <citation type="submission" date="2019-06" db="EMBL/GenBank/DDBJ databases">
        <title>Draft genome sequence of the filamentous fungus Phialemoniopsis curvata isolated from diesel fuel.</title>
        <authorList>
            <person name="Varaljay V.A."/>
            <person name="Lyon W.J."/>
            <person name="Crouch A.L."/>
            <person name="Drake C.E."/>
            <person name="Hollomon J.M."/>
            <person name="Nadeau L.J."/>
            <person name="Nunn H.S."/>
            <person name="Stevenson B.S."/>
            <person name="Bojanowski C.L."/>
            <person name="Crookes-Goodson W.J."/>
        </authorList>
    </citation>
    <scope>NUCLEOTIDE SEQUENCE [LARGE SCALE GENOMIC DNA]</scope>
    <source>
        <strain evidence="12 13">D216</strain>
    </source>
</reference>
<dbReference type="FunCoup" id="A0A507AYU5">
    <property type="interactions" value="524"/>
</dbReference>
<sequence length="319" mass="36317">MDFKKRKLGHLGLERRVRPRADPEPEEVEDIESVDDVTDNSEDNSDDEEPDSGSEGSEEDEAEQESESDEDEPPAIDTSSISFGALARAQASISRPDRRSKSTKDTEDGGSSGDRQGRRDQDDDDGDKKKKAKKAAAAALARANKHAPAEMPSTRQVSRRREVVSTGELGARRQARDPRFDPAVAHPGGRADERAYAFLDEYRESEMAQLRQAARKAKNPYEKEQLQRALKSMEGKRDARKRVERERAVVEEHRRREKELVKQGKKPFYLKKSEQKKRLLLDRFADMSDKQVDKTIAKRRKKQAAKERMDMPVARRGME</sequence>
<name>A0A507AYU5_9PEZI</name>
<evidence type="ECO:0000256" key="8">
    <source>
        <dbReference type="ARBA" id="ARBA00023274"/>
    </source>
</evidence>
<comment type="caution">
    <text evidence="12">The sequence shown here is derived from an EMBL/GenBank/DDBJ whole genome shotgun (WGS) entry which is preliminary data.</text>
</comment>
<proteinExistence type="inferred from homology"/>
<dbReference type="OrthoDB" id="448446at2759"/>
<feature type="compositionally biased region" description="Basic and acidic residues" evidence="11">
    <location>
        <begin position="170"/>
        <end position="180"/>
    </location>
</feature>
<dbReference type="InterPro" id="IPR009292">
    <property type="entry name" value="RRP36"/>
</dbReference>
<feature type="region of interest" description="Disordered" evidence="11">
    <location>
        <begin position="292"/>
        <end position="319"/>
    </location>
</feature>
<dbReference type="GeneID" id="41972167"/>
<evidence type="ECO:0000256" key="10">
    <source>
        <dbReference type="RuleBase" id="RU368027"/>
    </source>
</evidence>
<feature type="region of interest" description="Disordered" evidence="11">
    <location>
        <begin position="1"/>
        <end position="188"/>
    </location>
</feature>
<evidence type="ECO:0000256" key="9">
    <source>
        <dbReference type="ARBA" id="ARBA00025053"/>
    </source>
</evidence>
<evidence type="ECO:0000256" key="4">
    <source>
        <dbReference type="ARBA" id="ARBA00022517"/>
    </source>
</evidence>
<comment type="subunit">
    <text evidence="3 10">Associates with 90S and pre-40S pre-ribosomal particles.</text>
</comment>
<dbReference type="STRING" id="1093900.A0A507AYU5"/>
<dbReference type="InParanoid" id="A0A507AYU5"/>
<evidence type="ECO:0000256" key="7">
    <source>
        <dbReference type="ARBA" id="ARBA00023242"/>
    </source>
</evidence>
<dbReference type="PANTHER" id="PTHR21738:SF0">
    <property type="entry name" value="RIBOSOMAL RNA PROCESSING PROTEIN 36 HOMOLOG"/>
    <property type="match status" value="1"/>
</dbReference>
<dbReference type="EMBL" id="SKBQ01000023">
    <property type="protein sequence ID" value="TPX15162.1"/>
    <property type="molecule type" value="Genomic_DNA"/>
</dbReference>
<evidence type="ECO:0000313" key="12">
    <source>
        <dbReference type="EMBL" id="TPX15162.1"/>
    </source>
</evidence>
<keyword evidence="13" id="KW-1185">Reference proteome</keyword>
<keyword evidence="4 10" id="KW-0690">Ribosome biogenesis</keyword>
<feature type="compositionally biased region" description="Basic and acidic residues" evidence="11">
    <location>
        <begin position="95"/>
        <end position="107"/>
    </location>
</feature>
<evidence type="ECO:0000256" key="5">
    <source>
        <dbReference type="ARBA" id="ARBA00022552"/>
    </source>
</evidence>
<evidence type="ECO:0000256" key="2">
    <source>
        <dbReference type="ARBA" id="ARBA00009418"/>
    </source>
</evidence>
<keyword evidence="8 10" id="KW-0687">Ribonucleoprotein</keyword>
<organism evidence="12 13">
    <name type="scientific">Thyridium curvatum</name>
    <dbReference type="NCBI Taxonomy" id="1093900"/>
    <lineage>
        <taxon>Eukaryota</taxon>
        <taxon>Fungi</taxon>
        <taxon>Dikarya</taxon>
        <taxon>Ascomycota</taxon>
        <taxon>Pezizomycotina</taxon>
        <taxon>Sordariomycetes</taxon>
        <taxon>Sordariomycetidae</taxon>
        <taxon>Thyridiales</taxon>
        <taxon>Thyridiaceae</taxon>
        <taxon>Thyridium</taxon>
    </lineage>
</organism>
<dbReference type="RefSeq" id="XP_030996873.1">
    <property type="nucleotide sequence ID" value="XM_031139162.1"/>
</dbReference>
<dbReference type="GO" id="GO:0000462">
    <property type="term" value="P:maturation of SSU-rRNA from tricistronic rRNA transcript (SSU-rRNA, 5.8S rRNA, LSU-rRNA)"/>
    <property type="evidence" value="ECO:0007669"/>
    <property type="project" value="TreeGrafter"/>
</dbReference>
<comment type="subcellular location">
    <subcellularLocation>
        <location evidence="1 10">Nucleus</location>
        <location evidence="1 10">Nucleolus</location>
    </subcellularLocation>
</comment>
<dbReference type="AlphaFoldDB" id="A0A507AYU5"/>
<protein>
    <recommendedName>
        <fullName evidence="10">rRNA biogenesis protein RRP36</fullName>
    </recommendedName>
</protein>
<feature type="compositionally biased region" description="Basic and acidic residues" evidence="11">
    <location>
        <begin position="12"/>
        <end position="23"/>
    </location>
</feature>
<gene>
    <name evidence="12" type="ORF">E0L32_004720</name>
</gene>
<comment type="function">
    <text evidence="9 10">Component of the 90S pre-ribosome involved in the maturation of rRNAs. Required for early cleavages of the pre-RNAs in the 40S ribosomal subunit maturation pathway.</text>
</comment>
<dbReference type="GO" id="GO:0030686">
    <property type="term" value="C:90S preribosome"/>
    <property type="evidence" value="ECO:0007669"/>
    <property type="project" value="TreeGrafter"/>
</dbReference>
<keyword evidence="7 10" id="KW-0539">Nucleus</keyword>
<dbReference type="Proteomes" id="UP000319257">
    <property type="component" value="Unassembled WGS sequence"/>
</dbReference>
<dbReference type="PANTHER" id="PTHR21738">
    <property type="entry name" value="RIBOSOMAL RNA PROCESSING PROTEIN 36 HOMOLOG"/>
    <property type="match status" value="1"/>
</dbReference>
<accession>A0A507AYU5</accession>
<evidence type="ECO:0000256" key="1">
    <source>
        <dbReference type="ARBA" id="ARBA00004604"/>
    </source>
</evidence>
<evidence type="ECO:0000256" key="6">
    <source>
        <dbReference type="ARBA" id="ARBA00023054"/>
    </source>
</evidence>